<feature type="domain" description="Thiamine phosphate synthase/TenI" evidence="12">
    <location>
        <begin position="11"/>
        <end position="177"/>
    </location>
</feature>
<sequence>MLPPFYLIVDDPSWLARLCPVGLKFAQLRIKDKSLPDISEAIRRGLEIARRYDCILVVNDYWQQAIDAGADWVHLGQEDLDTADVPALKRAGIRIGISTHTPAELERALALEPDYVALGPIFEPRGKTVDHAPQGLDRIREWKARIPCPLVAIGGIRVEQAAEVYAAGADSICVITDVLKAADPEQRCRNWLTEAGKKP</sequence>
<comment type="pathway">
    <text evidence="2 11">Cofactor biosynthesis; thiamine diphosphate biosynthesis; thiamine phosphate from 4-amino-2-methyl-5-diphosphomethylpyrimidine and 4-methyl-5-(2-phosphoethyl)-thiazole: step 1/1.</text>
</comment>
<evidence type="ECO:0000259" key="12">
    <source>
        <dbReference type="Pfam" id="PF02581"/>
    </source>
</evidence>
<reference evidence="13" key="1">
    <citation type="submission" date="2020-05" db="EMBL/GenBank/DDBJ databases">
        <title>Identification of trans-AT polyketide cluster in two marine bacteria, producers of a novel glutaramide-containing polyketide sesbanimide D and analogs.</title>
        <authorList>
            <person name="Kacar D."/>
            <person name="Rodriguez P."/>
            <person name="Canedo L."/>
            <person name="Gonzalez E."/>
            <person name="Galan B."/>
            <person name="De La Calle F."/>
            <person name="Garcia J.L."/>
        </authorList>
    </citation>
    <scope>NUCLEOTIDE SEQUENCE</scope>
    <source>
        <strain evidence="13">PHM038</strain>
    </source>
</reference>
<dbReference type="AlphaFoldDB" id="A0A926NVA8"/>
<dbReference type="NCBIfam" id="NF000734">
    <property type="entry name" value="PRK00043.1-5"/>
    <property type="match status" value="1"/>
</dbReference>
<dbReference type="GO" id="GO:0004789">
    <property type="term" value="F:thiamine-phosphate diphosphorylase activity"/>
    <property type="evidence" value="ECO:0007669"/>
    <property type="project" value="UniProtKB-EC"/>
</dbReference>
<comment type="similarity">
    <text evidence="10">Belongs to the thiamine-phosphate synthase family.</text>
</comment>
<comment type="catalytic activity">
    <reaction evidence="9 10">
        <text>2-[(2R,5Z)-2-carboxy-4-methylthiazol-5(2H)-ylidene]ethyl phosphate + 4-amino-2-methyl-5-(diphosphooxymethyl)pyrimidine + 2 H(+) = thiamine phosphate + CO2 + diphosphate</text>
        <dbReference type="Rhea" id="RHEA:47844"/>
        <dbReference type="ChEBI" id="CHEBI:15378"/>
        <dbReference type="ChEBI" id="CHEBI:16526"/>
        <dbReference type="ChEBI" id="CHEBI:33019"/>
        <dbReference type="ChEBI" id="CHEBI:37575"/>
        <dbReference type="ChEBI" id="CHEBI:57841"/>
        <dbReference type="ChEBI" id="CHEBI:62899"/>
        <dbReference type="EC" id="2.5.1.3"/>
    </reaction>
</comment>
<dbReference type="PANTHER" id="PTHR20857:SF15">
    <property type="entry name" value="THIAMINE-PHOSPHATE SYNTHASE"/>
    <property type="match status" value="1"/>
</dbReference>
<keyword evidence="5" id="KW-0460">Magnesium</keyword>
<comment type="catalytic activity">
    <reaction evidence="7 10">
        <text>4-methyl-5-(2-phosphooxyethyl)-thiazole + 4-amino-2-methyl-5-(diphosphooxymethyl)pyrimidine + H(+) = thiamine phosphate + diphosphate</text>
        <dbReference type="Rhea" id="RHEA:22328"/>
        <dbReference type="ChEBI" id="CHEBI:15378"/>
        <dbReference type="ChEBI" id="CHEBI:33019"/>
        <dbReference type="ChEBI" id="CHEBI:37575"/>
        <dbReference type="ChEBI" id="CHEBI:57841"/>
        <dbReference type="ChEBI" id="CHEBI:58296"/>
        <dbReference type="EC" id="2.5.1.3"/>
    </reaction>
</comment>
<evidence type="ECO:0000256" key="2">
    <source>
        <dbReference type="ARBA" id="ARBA00005165"/>
    </source>
</evidence>
<dbReference type="CDD" id="cd00564">
    <property type="entry name" value="TMP_TenI"/>
    <property type="match status" value="1"/>
</dbReference>
<evidence type="ECO:0000256" key="7">
    <source>
        <dbReference type="ARBA" id="ARBA00047334"/>
    </source>
</evidence>
<dbReference type="InterPro" id="IPR022998">
    <property type="entry name" value="ThiamineP_synth_TenI"/>
</dbReference>
<evidence type="ECO:0000256" key="11">
    <source>
        <dbReference type="RuleBase" id="RU004253"/>
    </source>
</evidence>
<comment type="catalytic activity">
    <reaction evidence="8 10">
        <text>2-(2-carboxy-4-methylthiazol-5-yl)ethyl phosphate + 4-amino-2-methyl-5-(diphosphooxymethyl)pyrimidine + 2 H(+) = thiamine phosphate + CO2 + diphosphate</text>
        <dbReference type="Rhea" id="RHEA:47848"/>
        <dbReference type="ChEBI" id="CHEBI:15378"/>
        <dbReference type="ChEBI" id="CHEBI:16526"/>
        <dbReference type="ChEBI" id="CHEBI:33019"/>
        <dbReference type="ChEBI" id="CHEBI:37575"/>
        <dbReference type="ChEBI" id="CHEBI:57841"/>
        <dbReference type="ChEBI" id="CHEBI:62890"/>
        <dbReference type="EC" id="2.5.1.3"/>
    </reaction>
</comment>
<gene>
    <name evidence="13" type="ORF">HK439_06440</name>
</gene>
<proteinExistence type="inferred from homology"/>
<evidence type="ECO:0000256" key="6">
    <source>
        <dbReference type="ARBA" id="ARBA00022977"/>
    </source>
</evidence>
<comment type="caution">
    <text evidence="13">The sequence shown here is derived from an EMBL/GenBank/DDBJ whole genome shotgun (WGS) entry which is preliminary data.</text>
</comment>
<dbReference type="EC" id="2.5.1.3" evidence="10"/>
<dbReference type="InterPro" id="IPR036206">
    <property type="entry name" value="ThiamineP_synth_sf"/>
</dbReference>
<evidence type="ECO:0000256" key="10">
    <source>
        <dbReference type="RuleBase" id="RU003826"/>
    </source>
</evidence>
<dbReference type="GO" id="GO:0046872">
    <property type="term" value="F:metal ion binding"/>
    <property type="evidence" value="ECO:0007669"/>
    <property type="project" value="UniProtKB-KW"/>
</dbReference>
<keyword evidence="3 10" id="KW-0808">Transferase</keyword>
<dbReference type="GO" id="GO:0005737">
    <property type="term" value="C:cytoplasm"/>
    <property type="evidence" value="ECO:0007669"/>
    <property type="project" value="TreeGrafter"/>
</dbReference>
<evidence type="ECO:0000256" key="4">
    <source>
        <dbReference type="ARBA" id="ARBA00022723"/>
    </source>
</evidence>
<evidence type="ECO:0000256" key="3">
    <source>
        <dbReference type="ARBA" id="ARBA00022679"/>
    </source>
</evidence>
<name>A0A926NVA8_9HYPH</name>
<dbReference type="SUPFAM" id="SSF51391">
    <property type="entry name" value="Thiamin phosphate synthase"/>
    <property type="match status" value="1"/>
</dbReference>
<dbReference type="Proteomes" id="UP000598467">
    <property type="component" value="Unassembled WGS sequence"/>
</dbReference>
<protein>
    <recommendedName>
        <fullName evidence="10">Thiamine-phosphate synthase</fullName>
        <ecNumber evidence="10">2.5.1.3</ecNumber>
    </recommendedName>
    <alternativeName>
        <fullName evidence="10">Thiamine-phosphate pyrophosphorylase</fullName>
    </alternativeName>
</protein>
<dbReference type="Gene3D" id="3.20.20.70">
    <property type="entry name" value="Aldolase class I"/>
    <property type="match status" value="1"/>
</dbReference>
<dbReference type="InterPro" id="IPR034291">
    <property type="entry name" value="TMP_synthase"/>
</dbReference>
<dbReference type="PANTHER" id="PTHR20857">
    <property type="entry name" value="THIAMINE-PHOSPHATE PYROPHOSPHORYLASE"/>
    <property type="match status" value="1"/>
</dbReference>
<dbReference type="InterPro" id="IPR013785">
    <property type="entry name" value="Aldolase_TIM"/>
</dbReference>
<keyword evidence="4" id="KW-0479">Metal-binding</keyword>
<dbReference type="Pfam" id="PF02581">
    <property type="entry name" value="TMP-TENI"/>
    <property type="match status" value="1"/>
</dbReference>
<dbReference type="EMBL" id="JABFCZ010000006">
    <property type="protein sequence ID" value="MBD1545894.1"/>
    <property type="molecule type" value="Genomic_DNA"/>
</dbReference>
<accession>A0A926NVA8</accession>
<dbReference type="GO" id="GO:0009228">
    <property type="term" value="P:thiamine biosynthetic process"/>
    <property type="evidence" value="ECO:0007669"/>
    <property type="project" value="UniProtKB-KW"/>
</dbReference>
<evidence type="ECO:0000256" key="5">
    <source>
        <dbReference type="ARBA" id="ARBA00022842"/>
    </source>
</evidence>
<dbReference type="NCBIfam" id="TIGR00693">
    <property type="entry name" value="thiE"/>
    <property type="match status" value="1"/>
</dbReference>
<evidence type="ECO:0000313" key="13">
    <source>
        <dbReference type="EMBL" id="MBD1545894.1"/>
    </source>
</evidence>
<comment type="cofactor">
    <cofactor evidence="1">
        <name>Mg(2+)</name>
        <dbReference type="ChEBI" id="CHEBI:18420"/>
    </cofactor>
</comment>
<evidence type="ECO:0000256" key="8">
    <source>
        <dbReference type="ARBA" id="ARBA00047851"/>
    </source>
</evidence>
<evidence type="ECO:0000256" key="9">
    <source>
        <dbReference type="ARBA" id="ARBA00047883"/>
    </source>
</evidence>
<organism evidence="13 14">
    <name type="scientific">Roseibium aggregatum</name>
    <dbReference type="NCBI Taxonomy" id="187304"/>
    <lineage>
        <taxon>Bacteria</taxon>
        <taxon>Pseudomonadati</taxon>
        <taxon>Pseudomonadota</taxon>
        <taxon>Alphaproteobacteria</taxon>
        <taxon>Hyphomicrobiales</taxon>
        <taxon>Stappiaceae</taxon>
        <taxon>Roseibium</taxon>
    </lineage>
</organism>
<evidence type="ECO:0000313" key="14">
    <source>
        <dbReference type="Proteomes" id="UP000598467"/>
    </source>
</evidence>
<evidence type="ECO:0000256" key="1">
    <source>
        <dbReference type="ARBA" id="ARBA00001946"/>
    </source>
</evidence>
<keyword evidence="6 10" id="KW-0784">Thiamine biosynthesis</keyword>